<organism evidence="1 2">
    <name type="scientific">Nocardioides aquaticus</name>
    <dbReference type="NCBI Taxonomy" id="160826"/>
    <lineage>
        <taxon>Bacteria</taxon>
        <taxon>Bacillati</taxon>
        <taxon>Actinomycetota</taxon>
        <taxon>Actinomycetes</taxon>
        <taxon>Propionibacteriales</taxon>
        <taxon>Nocardioidaceae</taxon>
        <taxon>Nocardioides</taxon>
    </lineage>
</organism>
<proteinExistence type="predicted"/>
<dbReference type="EMBL" id="CP075371">
    <property type="protein sequence ID" value="QVT80596.1"/>
    <property type="molecule type" value="Genomic_DNA"/>
</dbReference>
<evidence type="ECO:0000313" key="1">
    <source>
        <dbReference type="EMBL" id="QVT80596.1"/>
    </source>
</evidence>
<accession>A0ABX8ELV7</accession>
<gene>
    <name evidence="1" type="ORF">ENKNEFLB_02995</name>
</gene>
<dbReference type="Proteomes" id="UP000679307">
    <property type="component" value="Chromosome"/>
</dbReference>
<evidence type="ECO:0000313" key="2">
    <source>
        <dbReference type="Proteomes" id="UP000679307"/>
    </source>
</evidence>
<protein>
    <submittedName>
        <fullName evidence="1">Uncharacterized protein</fullName>
    </submittedName>
</protein>
<sequence length="149" mass="16454">MDEQLTTAAKTLARWCYARGVDERVLGCGEKLLKAAVEQALGRPAPAHLEQALWQRTAALLGQRRDWDRAHQVSGRAPAKCLLCALARDRCPEHTRRRCRVCAGPLHRIVVEEGFETHPCCDRPGENGSLVVLERTAQLLGATLLAQPV</sequence>
<dbReference type="RefSeq" id="WP_214056124.1">
    <property type="nucleotide sequence ID" value="NZ_BAAAHS010000007.1"/>
</dbReference>
<name>A0ABX8ELV7_9ACTN</name>
<reference evidence="1 2" key="1">
    <citation type="submission" date="2021-05" db="EMBL/GenBank/DDBJ databases">
        <title>Complete genome of Nocardioides aquaticus KCTC 9944T isolated from meromictic and hypersaline Ekho Lake, Antarctica.</title>
        <authorList>
            <person name="Hwang K."/>
            <person name="Kim K.M."/>
            <person name="Choe H."/>
        </authorList>
    </citation>
    <scope>NUCLEOTIDE SEQUENCE [LARGE SCALE GENOMIC DNA]</scope>
    <source>
        <strain evidence="1 2">KCTC 9944</strain>
    </source>
</reference>
<keyword evidence="2" id="KW-1185">Reference proteome</keyword>